<dbReference type="Proteomes" id="UP000278475">
    <property type="component" value="Unassembled WGS sequence"/>
</dbReference>
<name>A0A497ETY1_9CREN</name>
<dbReference type="AlphaFoldDB" id="A0A497ETY1"/>
<comment type="caution">
    <text evidence="1">The sequence shown here is derived from an EMBL/GenBank/DDBJ whole genome shotgun (WGS) entry which is preliminary data.</text>
</comment>
<evidence type="ECO:0000313" key="2">
    <source>
        <dbReference type="Proteomes" id="UP000278475"/>
    </source>
</evidence>
<proteinExistence type="predicted"/>
<dbReference type="InterPro" id="IPR018662">
    <property type="entry name" value="DUF2095"/>
</dbReference>
<sequence>MIDFDKLRKHFPHLADEIEKGKSKVYKIGGFRREGEGFEELRNPDVISFIRRCDTDEQALEIINFMEKRGEITPEYASQLRSQLREKGVRSFGPKKEPGYYFHRYYHQEEGE</sequence>
<gene>
    <name evidence="1" type="ORF">DRJ31_00775</name>
</gene>
<protein>
    <submittedName>
        <fullName evidence="1">DUF2095 domain-containing protein</fullName>
    </submittedName>
</protein>
<dbReference type="EMBL" id="QMQV01000003">
    <property type="protein sequence ID" value="RLE50606.1"/>
    <property type="molecule type" value="Genomic_DNA"/>
</dbReference>
<organism evidence="1 2">
    <name type="scientific">Thermoproteota archaeon</name>
    <dbReference type="NCBI Taxonomy" id="2056631"/>
    <lineage>
        <taxon>Archaea</taxon>
        <taxon>Thermoproteota</taxon>
    </lineage>
</organism>
<dbReference type="Pfam" id="PF09868">
    <property type="entry name" value="DUF2095"/>
    <property type="match status" value="1"/>
</dbReference>
<reference evidence="1 2" key="1">
    <citation type="submission" date="2018-06" db="EMBL/GenBank/DDBJ databases">
        <title>Extensive metabolic versatility and redundancy in microbially diverse, dynamic hydrothermal sediments.</title>
        <authorList>
            <person name="Dombrowski N."/>
            <person name="Teske A."/>
            <person name="Baker B.J."/>
        </authorList>
    </citation>
    <scope>NUCLEOTIDE SEQUENCE [LARGE SCALE GENOMIC DNA]</scope>
    <source>
        <strain evidence="1">B66_G16</strain>
    </source>
</reference>
<evidence type="ECO:0000313" key="1">
    <source>
        <dbReference type="EMBL" id="RLE50606.1"/>
    </source>
</evidence>
<accession>A0A497ETY1</accession>